<dbReference type="PANTHER" id="PTHR38461">
    <property type="entry name" value="4-DEOXY-L-THREO-5-HEXOSULOSE-URONATE KETOL-ISOMERASE"/>
    <property type="match status" value="1"/>
</dbReference>
<dbReference type="OrthoDB" id="9770644at2"/>
<keyword evidence="8" id="KW-1185">Reference proteome</keyword>
<evidence type="ECO:0000313" key="7">
    <source>
        <dbReference type="EMBL" id="KEP27661.1"/>
    </source>
</evidence>
<dbReference type="Gene3D" id="2.60.120.520">
    <property type="entry name" value="pectin degrading enzyme 5-keto 4- deoxyuronate isomerase, domain 1"/>
    <property type="match status" value="1"/>
</dbReference>
<protein>
    <recommendedName>
        <fullName evidence="6">4-deoxy-L-threo-5-hexosulose-uronate ketol-isomerase</fullName>
        <ecNumber evidence="6">5.3.1.17</ecNumber>
    </recommendedName>
    <alternativeName>
        <fullName evidence="6">5-keto-4-deoxyuronate isomerase</fullName>
    </alternativeName>
    <alternativeName>
        <fullName evidence="6">DKI isomerase</fullName>
    </alternativeName>
</protein>
<evidence type="ECO:0000256" key="6">
    <source>
        <dbReference type="HAMAP-Rule" id="MF_00687"/>
    </source>
</evidence>
<dbReference type="GO" id="GO:0008697">
    <property type="term" value="F:4-deoxy-L-threo-5-hexosulose-uronate ketol-isomerase activity"/>
    <property type="evidence" value="ECO:0007669"/>
    <property type="project" value="UniProtKB-UniRule"/>
</dbReference>
<dbReference type="InterPro" id="IPR027449">
    <property type="entry name" value="KduI_N"/>
</dbReference>
<dbReference type="GO" id="GO:0008270">
    <property type="term" value="F:zinc ion binding"/>
    <property type="evidence" value="ECO:0007669"/>
    <property type="project" value="UniProtKB-UniRule"/>
</dbReference>
<comment type="cofactor">
    <cofactor evidence="6">
        <name>Zn(2+)</name>
        <dbReference type="ChEBI" id="CHEBI:29105"/>
    </cofactor>
    <text evidence="6">Binds 1 zinc ion per subunit.</text>
</comment>
<gene>
    <name evidence="6" type="primary">kduI</name>
    <name evidence="7" type="ORF">BA70_11070</name>
</gene>
<dbReference type="CDD" id="cd20491">
    <property type="entry name" value="cupin_KduI_C"/>
    <property type="match status" value="1"/>
</dbReference>
<dbReference type="GO" id="GO:0042840">
    <property type="term" value="P:D-glucuronate catabolic process"/>
    <property type="evidence" value="ECO:0007669"/>
    <property type="project" value="TreeGrafter"/>
</dbReference>
<feature type="binding site" evidence="6">
    <location>
        <position position="195"/>
    </location>
    <ligand>
        <name>Zn(2+)</name>
        <dbReference type="ChEBI" id="CHEBI:29105"/>
    </ligand>
</feature>
<feature type="binding site" evidence="6">
    <location>
        <position position="200"/>
    </location>
    <ligand>
        <name>Zn(2+)</name>
        <dbReference type="ChEBI" id="CHEBI:29105"/>
    </ligand>
</feature>
<dbReference type="GO" id="GO:0019698">
    <property type="term" value="P:D-galacturonate catabolic process"/>
    <property type="evidence" value="ECO:0007669"/>
    <property type="project" value="TreeGrafter"/>
</dbReference>
<feature type="binding site" evidence="6">
    <location>
        <position position="193"/>
    </location>
    <ligand>
        <name>Zn(2+)</name>
        <dbReference type="ChEBI" id="CHEBI:29105"/>
    </ligand>
</feature>
<dbReference type="PANTHER" id="PTHR38461:SF1">
    <property type="entry name" value="4-DEOXY-L-THREO-5-HEXOSULOSE-URONATE KETOL-ISOMERASE"/>
    <property type="match status" value="1"/>
</dbReference>
<keyword evidence="3 6" id="KW-0479">Metal-binding</keyword>
<dbReference type="Gene3D" id="2.60.120.10">
    <property type="entry name" value="Jelly Rolls"/>
    <property type="match status" value="1"/>
</dbReference>
<organism evidence="7 8">
    <name type="scientific">Bacillus zhangzhouensis</name>
    <dbReference type="NCBI Taxonomy" id="1178540"/>
    <lineage>
        <taxon>Bacteria</taxon>
        <taxon>Bacillati</taxon>
        <taxon>Bacillota</taxon>
        <taxon>Bacilli</taxon>
        <taxon>Bacillales</taxon>
        <taxon>Bacillaceae</taxon>
        <taxon>Bacillus</taxon>
    </lineage>
</organism>
<evidence type="ECO:0000313" key="8">
    <source>
        <dbReference type="Proteomes" id="UP000028091"/>
    </source>
</evidence>
<name>A0A081LEI5_9BACI</name>
<keyword evidence="5 6" id="KW-0413">Isomerase</keyword>
<dbReference type="Proteomes" id="UP000028091">
    <property type="component" value="Unassembled WGS sequence"/>
</dbReference>
<reference evidence="7 8" key="1">
    <citation type="submission" date="2012-09" db="EMBL/GenBank/DDBJ databases">
        <title>Genome Sequence of Bacillus sp. DW5-4.</title>
        <authorList>
            <person name="Lai Q."/>
            <person name="Liu Y."/>
            <person name="Shao Z."/>
        </authorList>
    </citation>
    <scope>NUCLEOTIDE SEQUENCE [LARGE SCALE GENOMIC DNA]</scope>
    <source>
        <strain evidence="7 8">DW5-4</strain>
    </source>
</reference>
<dbReference type="GO" id="GO:0045490">
    <property type="term" value="P:pectin catabolic process"/>
    <property type="evidence" value="ECO:0007669"/>
    <property type="project" value="UniProtKB-UniRule"/>
</dbReference>
<dbReference type="InterPro" id="IPR007045">
    <property type="entry name" value="KduI"/>
</dbReference>
<dbReference type="InterPro" id="IPR011051">
    <property type="entry name" value="RmlC_Cupin_sf"/>
</dbReference>
<feature type="binding site" evidence="6">
    <location>
        <position position="242"/>
    </location>
    <ligand>
        <name>Zn(2+)</name>
        <dbReference type="ChEBI" id="CHEBI:29105"/>
    </ligand>
</feature>
<dbReference type="eggNOG" id="COG3717">
    <property type="taxonomic scope" value="Bacteria"/>
</dbReference>
<comment type="function">
    <text evidence="6">Catalyzes the isomerization of 5-dehydro-4-deoxy-D-glucuronate to 3-deoxy-D-glycero-2,5-hexodiulosonate.</text>
</comment>
<dbReference type="EMBL" id="JOTP01000003">
    <property type="protein sequence ID" value="KEP27661.1"/>
    <property type="molecule type" value="Genomic_DNA"/>
</dbReference>
<evidence type="ECO:0000256" key="1">
    <source>
        <dbReference type="ARBA" id="ARBA00000552"/>
    </source>
</evidence>
<dbReference type="RefSeq" id="WP_034318488.1">
    <property type="nucleotide sequence ID" value="NZ_JOTP01000003.1"/>
</dbReference>
<dbReference type="SUPFAM" id="SSF51182">
    <property type="entry name" value="RmlC-like cupins"/>
    <property type="match status" value="1"/>
</dbReference>
<evidence type="ECO:0000256" key="2">
    <source>
        <dbReference type="ARBA" id="ARBA00008086"/>
    </source>
</evidence>
<evidence type="ECO:0000256" key="3">
    <source>
        <dbReference type="ARBA" id="ARBA00022723"/>
    </source>
</evidence>
<dbReference type="EC" id="5.3.1.17" evidence="6"/>
<evidence type="ECO:0000256" key="4">
    <source>
        <dbReference type="ARBA" id="ARBA00022833"/>
    </source>
</evidence>
<dbReference type="Pfam" id="PF04962">
    <property type="entry name" value="KduI"/>
    <property type="match status" value="1"/>
</dbReference>
<proteinExistence type="inferred from homology"/>
<comment type="pathway">
    <text evidence="6">Glycan metabolism; pectin degradation; 2-dehydro-3-deoxy-D-gluconate from pectin: step 4/5.</text>
</comment>
<comment type="caution">
    <text evidence="7">The sequence shown here is derived from an EMBL/GenBank/DDBJ whole genome shotgun (WGS) entry which is preliminary data.</text>
</comment>
<comment type="catalytic activity">
    <reaction evidence="1 6">
        <text>5-dehydro-4-deoxy-D-glucuronate = 3-deoxy-D-glycero-2,5-hexodiulosonate</text>
        <dbReference type="Rhea" id="RHEA:23896"/>
        <dbReference type="ChEBI" id="CHEBI:17117"/>
        <dbReference type="ChEBI" id="CHEBI:29071"/>
        <dbReference type="EC" id="5.3.1.17"/>
    </reaction>
</comment>
<dbReference type="UniPathway" id="UPA00545">
    <property type="reaction ID" value="UER00826"/>
</dbReference>
<dbReference type="NCBIfam" id="NF002091">
    <property type="entry name" value="PRK00924.1"/>
    <property type="match status" value="1"/>
</dbReference>
<keyword evidence="4 6" id="KW-0862">Zinc</keyword>
<comment type="similarity">
    <text evidence="2 6">Belongs to the KduI family.</text>
</comment>
<dbReference type="InterPro" id="IPR014710">
    <property type="entry name" value="RmlC-like_jellyroll"/>
</dbReference>
<dbReference type="HAMAP" id="MF_00687">
    <property type="entry name" value="KduI"/>
    <property type="match status" value="1"/>
</dbReference>
<accession>A0A081LEI5</accession>
<evidence type="ECO:0000256" key="5">
    <source>
        <dbReference type="ARBA" id="ARBA00023235"/>
    </source>
</evidence>
<sequence>MENRYAVHPEQVKRFTTEELRRHFHIPTLFVSGELKLYYSHEDRVVIGGAMPTVEPLKLDAGDFLRTDYFLERREIGIVNVGGQGTVTVDGESFVLEHKDFLYIGLGHEDIQFTSSSGEQAKFYLVSATAHKAYPTQKAAIAELTPNHLGEASASNVRNLYQVIHANGIQSCQLMMGITQLETNNTWNTMPAHIHDRRMEVYLYLDIEEDARVFHFMGEPSETRHLVVANEEAVISPAWSIHSGSGTANYSFIWAMAGENYTFKDMDFVPMDQLR</sequence>
<dbReference type="CDD" id="cd20294">
    <property type="entry name" value="cupin_KduI_N"/>
    <property type="match status" value="1"/>
</dbReference>
<dbReference type="PIRSF" id="PIRSF006625">
    <property type="entry name" value="KduI"/>
    <property type="match status" value="1"/>
</dbReference>
<dbReference type="InterPro" id="IPR021120">
    <property type="entry name" value="KduI/IolB_isomerase"/>
</dbReference>
<dbReference type="AlphaFoldDB" id="A0A081LEI5"/>